<gene>
    <name evidence="4" type="ORF">DBT54_09705</name>
</gene>
<sequence>GSHRSRNVDSEPLPTLTTAHRGELAFITAQFGERQGQQPRVHDIDEPAPTIAATGHVNLIEGVQASAREYDILFRMLEPHELAAAMGFNSEEIRYEFVGTKTEKVKQIGNAVSVAMMKACVLALCADAAPKKRVSAVTRKKAAA</sequence>
<reference evidence="4 5" key="1">
    <citation type="submission" date="2018-04" db="EMBL/GenBank/DDBJ databases">
        <title>Aerococcus urinae genomes.</title>
        <authorList>
            <person name="Hilt E."/>
            <person name="Gilbert N.M."/>
            <person name="Thomas-White K."/>
            <person name="Putonti C."/>
            <person name="Lewis A.L."/>
            <person name="Visck K.L."/>
            <person name="Wolfe A.J."/>
        </authorList>
    </citation>
    <scope>NUCLEOTIDE SEQUENCE [LARGE SCALE GENOMIC DNA]</scope>
    <source>
        <strain evidence="4 5">UMB7480</strain>
    </source>
</reference>
<dbReference type="GO" id="GO:0008168">
    <property type="term" value="F:methyltransferase activity"/>
    <property type="evidence" value="ECO:0007669"/>
    <property type="project" value="UniProtKB-KW"/>
</dbReference>
<dbReference type="EMBL" id="QMHM01000049">
    <property type="protein sequence ID" value="RAV76579.1"/>
    <property type="molecule type" value="Genomic_DNA"/>
</dbReference>
<dbReference type="Pfam" id="PF00145">
    <property type="entry name" value="DNA_methylase"/>
    <property type="match status" value="1"/>
</dbReference>
<proteinExistence type="predicted"/>
<feature type="non-terminal residue" evidence="4">
    <location>
        <position position="1"/>
    </location>
</feature>
<dbReference type="SUPFAM" id="SSF53335">
    <property type="entry name" value="S-adenosyl-L-methionine-dependent methyltransferases"/>
    <property type="match status" value="1"/>
</dbReference>
<dbReference type="InterPro" id="IPR029063">
    <property type="entry name" value="SAM-dependent_MTases_sf"/>
</dbReference>
<name>A0A329NZ37_9LACT</name>
<keyword evidence="1 4" id="KW-0489">Methyltransferase</keyword>
<keyword evidence="2" id="KW-0808">Transferase</keyword>
<evidence type="ECO:0000256" key="1">
    <source>
        <dbReference type="ARBA" id="ARBA00022603"/>
    </source>
</evidence>
<dbReference type="Gene3D" id="3.90.120.10">
    <property type="entry name" value="DNA Methylase, subunit A, domain 2"/>
    <property type="match status" value="1"/>
</dbReference>
<evidence type="ECO:0000313" key="5">
    <source>
        <dbReference type="Proteomes" id="UP000251923"/>
    </source>
</evidence>
<evidence type="ECO:0000256" key="2">
    <source>
        <dbReference type="ARBA" id="ARBA00022679"/>
    </source>
</evidence>
<protein>
    <submittedName>
        <fullName evidence="4">DNA cytosine methyltransferase</fullName>
    </submittedName>
</protein>
<evidence type="ECO:0000256" key="3">
    <source>
        <dbReference type="ARBA" id="ARBA00022747"/>
    </source>
</evidence>
<evidence type="ECO:0000313" key="4">
    <source>
        <dbReference type="EMBL" id="RAV76579.1"/>
    </source>
</evidence>
<organism evidence="4 5">
    <name type="scientific">Aerococcus urinae</name>
    <dbReference type="NCBI Taxonomy" id="1376"/>
    <lineage>
        <taxon>Bacteria</taxon>
        <taxon>Bacillati</taxon>
        <taxon>Bacillota</taxon>
        <taxon>Bacilli</taxon>
        <taxon>Lactobacillales</taxon>
        <taxon>Aerococcaceae</taxon>
        <taxon>Aerococcus</taxon>
    </lineage>
</organism>
<dbReference type="GO" id="GO:0009307">
    <property type="term" value="P:DNA restriction-modification system"/>
    <property type="evidence" value="ECO:0007669"/>
    <property type="project" value="UniProtKB-KW"/>
</dbReference>
<comment type="caution">
    <text evidence="4">The sequence shown here is derived from an EMBL/GenBank/DDBJ whole genome shotgun (WGS) entry which is preliminary data.</text>
</comment>
<keyword evidence="3" id="KW-0680">Restriction system</keyword>
<dbReference type="AlphaFoldDB" id="A0A329NZ37"/>
<dbReference type="InterPro" id="IPR001525">
    <property type="entry name" value="C5_MeTfrase"/>
</dbReference>
<dbReference type="Proteomes" id="UP000251923">
    <property type="component" value="Unassembled WGS sequence"/>
</dbReference>
<dbReference type="GO" id="GO:0032259">
    <property type="term" value="P:methylation"/>
    <property type="evidence" value="ECO:0007669"/>
    <property type="project" value="UniProtKB-KW"/>
</dbReference>
<accession>A0A329NZ37</accession>